<dbReference type="InterPro" id="IPR038508">
    <property type="entry name" value="ArfGAP_dom_sf"/>
</dbReference>
<dbReference type="GO" id="GO:0008270">
    <property type="term" value="F:zinc ion binding"/>
    <property type="evidence" value="ECO:0007669"/>
    <property type="project" value="UniProtKB-KW"/>
</dbReference>
<dbReference type="InterPro" id="IPR044732">
    <property type="entry name" value="ArfGAP_SMAP1-like"/>
</dbReference>
<feature type="compositionally biased region" description="Polar residues" evidence="6">
    <location>
        <begin position="221"/>
        <end position="252"/>
    </location>
</feature>
<evidence type="ECO:0000313" key="8">
    <source>
        <dbReference type="EMBL" id="JAS20703.1"/>
    </source>
</evidence>
<dbReference type="GO" id="GO:0005096">
    <property type="term" value="F:GTPase activator activity"/>
    <property type="evidence" value="ECO:0007669"/>
    <property type="project" value="UniProtKB-KW"/>
</dbReference>
<feature type="compositionally biased region" description="Polar residues" evidence="6">
    <location>
        <begin position="261"/>
        <end position="274"/>
    </location>
</feature>
<dbReference type="FunFam" id="1.10.220.150:FF:000009">
    <property type="entry name" value="stromal membrane-associated protein 1 isoform X1"/>
    <property type="match status" value="1"/>
</dbReference>
<feature type="domain" description="Arf-GAP" evidence="7">
    <location>
        <begin position="18"/>
        <end position="136"/>
    </location>
</feature>
<keyword evidence="4" id="KW-0862">Zinc</keyword>
<dbReference type="InterPro" id="IPR037278">
    <property type="entry name" value="ARFGAP/RecO"/>
</dbReference>
<evidence type="ECO:0000256" key="4">
    <source>
        <dbReference type="ARBA" id="ARBA00022833"/>
    </source>
</evidence>
<feature type="region of interest" description="Disordered" evidence="6">
    <location>
        <begin position="152"/>
        <end position="274"/>
    </location>
</feature>
<evidence type="ECO:0000256" key="2">
    <source>
        <dbReference type="ARBA" id="ARBA00022723"/>
    </source>
</evidence>
<dbReference type="GO" id="GO:0005737">
    <property type="term" value="C:cytoplasm"/>
    <property type="evidence" value="ECO:0007669"/>
    <property type="project" value="TreeGrafter"/>
</dbReference>
<dbReference type="CDD" id="cd08839">
    <property type="entry name" value="ArfGap_SMAP"/>
    <property type="match status" value="1"/>
</dbReference>
<organism evidence="8">
    <name type="scientific">Clastoptera arizonana</name>
    <name type="common">Arizona spittle bug</name>
    <dbReference type="NCBI Taxonomy" id="38151"/>
    <lineage>
        <taxon>Eukaryota</taxon>
        <taxon>Metazoa</taxon>
        <taxon>Ecdysozoa</taxon>
        <taxon>Arthropoda</taxon>
        <taxon>Hexapoda</taxon>
        <taxon>Insecta</taxon>
        <taxon>Pterygota</taxon>
        <taxon>Neoptera</taxon>
        <taxon>Paraneoptera</taxon>
        <taxon>Hemiptera</taxon>
        <taxon>Auchenorrhyncha</taxon>
        <taxon>Cercopoidea</taxon>
        <taxon>Clastopteridae</taxon>
        <taxon>Clastoptera</taxon>
    </lineage>
</organism>
<dbReference type="PROSITE" id="PS50115">
    <property type="entry name" value="ARFGAP"/>
    <property type="match status" value="1"/>
</dbReference>
<dbReference type="InterPro" id="IPR001164">
    <property type="entry name" value="ArfGAP_dom"/>
</dbReference>
<sequence>MCTKLEKERTKQIQDKCQTLLTQMLRDEDNKYCVDCDAKGPRWASWNLGIFLCIRCAGIHRNLGVHISKVKSVNLDTWTPEQVISLQQMGNSRARAVYEANLPDNFRRPQTDSALEAFVRAKYESKKYIAREWVPPTLPKVNWDKELEEEADKARKKKKESKMFTPPQIAGRKALDTVIPQPLPKPSTSPKPQRNSQPTTSQQPPQQTQPSSDLLGLDTPVTENNPPVGSPTSDDMFSNFLSAPAATPSQAARRTPEEESFFNQPSNSPAAAGNKLTTDSILALYGKSQPTQPVINSTYQVPIQGGFIPQVGGVAYPPSSFPVTNGMVIPGTIQGTPYPGMVGTGQAAINAASNPFYNMAPTNLPLQTQQINYSAVNQLSQQMVGLNMGAPMMGQQGFTTVAPNGYQQPTNPVPMGQTLSNNLWQ</sequence>
<proteinExistence type="predicted"/>
<evidence type="ECO:0000256" key="5">
    <source>
        <dbReference type="PROSITE-ProRule" id="PRU00288"/>
    </source>
</evidence>
<dbReference type="PANTHER" id="PTHR45705">
    <property type="entry name" value="FI20236P1"/>
    <property type="match status" value="1"/>
</dbReference>
<dbReference type="Gene3D" id="1.10.220.150">
    <property type="entry name" value="Arf GTPase activating protein"/>
    <property type="match status" value="1"/>
</dbReference>
<accession>A0A1B6D4X7</accession>
<evidence type="ECO:0000256" key="6">
    <source>
        <dbReference type="SAM" id="MobiDB-lite"/>
    </source>
</evidence>
<dbReference type="PANTHER" id="PTHR45705:SF1">
    <property type="entry name" value="FI20236P1"/>
    <property type="match status" value="1"/>
</dbReference>
<keyword evidence="2" id="KW-0479">Metal-binding</keyword>
<dbReference type="SUPFAM" id="SSF57863">
    <property type="entry name" value="ArfGap/RecO-like zinc finger"/>
    <property type="match status" value="1"/>
</dbReference>
<evidence type="ECO:0000259" key="7">
    <source>
        <dbReference type="PROSITE" id="PS50115"/>
    </source>
</evidence>
<dbReference type="Pfam" id="PF01412">
    <property type="entry name" value="ArfGap"/>
    <property type="match status" value="1"/>
</dbReference>
<dbReference type="SMART" id="SM00105">
    <property type="entry name" value="ArfGap"/>
    <property type="match status" value="1"/>
</dbReference>
<reference evidence="8" key="1">
    <citation type="submission" date="2015-12" db="EMBL/GenBank/DDBJ databases">
        <title>De novo transcriptome assembly of four potential Pierce s Disease insect vectors from Arizona vineyards.</title>
        <authorList>
            <person name="Tassone E.E."/>
        </authorList>
    </citation>
    <scope>NUCLEOTIDE SEQUENCE</scope>
</reference>
<name>A0A1B6D4X7_9HEMI</name>
<feature type="compositionally biased region" description="Low complexity" evidence="6">
    <location>
        <begin position="196"/>
        <end position="212"/>
    </location>
</feature>
<dbReference type="AlphaFoldDB" id="A0A1B6D4X7"/>
<dbReference type="EMBL" id="GEDC01016595">
    <property type="protein sequence ID" value="JAS20703.1"/>
    <property type="molecule type" value="Transcribed_RNA"/>
</dbReference>
<dbReference type="PRINTS" id="PR00405">
    <property type="entry name" value="REVINTRACTNG"/>
</dbReference>
<dbReference type="InterPro" id="IPR051718">
    <property type="entry name" value="ARF_GTPase-activating"/>
</dbReference>
<evidence type="ECO:0000256" key="1">
    <source>
        <dbReference type="ARBA" id="ARBA00022468"/>
    </source>
</evidence>
<evidence type="ECO:0000256" key="3">
    <source>
        <dbReference type="ARBA" id="ARBA00022771"/>
    </source>
</evidence>
<keyword evidence="3 5" id="KW-0863">Zinc-finger</keyword>
<protein>
    <recommendedName>
        <fullName evidence="7">Arf-GAP domain-containing protein</fullName>
    </recommendedName>
</protein>
<keyword evidence="1" id="KW-0343">GTPase activation</keyword>
<gene>
    <name evidence="8" type="ORF">g.4821</name>
</gene>